<proteinExistence type="predicted"/>
<feature type="non-terminal residue" evidence="2">
    <location>
        <position position="1"/>
    </location>
</feature>
<dbReference type="EMBL" id="KN554653">
    <property type="protein sequence ID" value="KHJ89145.1"/>
    <property type="molecule type" value="Genomic_DNA"/>
</dbReference>
<protein>
    <submittedName>
        <fullName evidence="2">Uncharacterized protein</fullName>
    </submittedName>
</protein>
<name>A0A0B1T189_OESDE</name>
<feature type="region of interest" description="Disordered" evidence="1">
    <location>
        <begin position="1"/>
        <end position="21"/>
    </location>
</feature>
<reference evidence="2 3" key="1">
    <citation type="submission" date="2014-03" db="EMBL/GenBank/DDBJ databases">
        <title>Draft genome of the hookworm Oesophagostomum dentatum.</title>
        <authorList>
            <person name="Mitreva M."/>
        </authorList>
    </citation>
    <scope>NUCLEOTIDE SEQUENCE [LARGE SCALE GENOMIC DNA]</scope>
    <source>
        <strain evidence="2 3">OD-Hann</strain>
    </source>
</reference>
<gene>
    <name evidence="2" type="ORF">OESDEN_11037</name>
</gene>
<feature type="compositionally biased region" description="Low complexity" evidence="1">
    <location>
        <begin position="1"/>
        <end position="10"/>
    </location>
</feature>
<evidence type="ECO:0000256" key="1">
    <source>
        <dbReference type="SAM" id="MobiDB-lite"/>
    </source>
</evidence>
<organism evidence="2 3">
    <name type="scientific">Oesophagostomum dentatum</name>
    <name type="common">Nodular worm</name>
    <dbReference type="NCBI Taxonomy" id="61180"/>
    <lineage>
        <taxon>Eukaryota</taxon>
        <taxon>Metazoa</taxon>
        <taxon>Ecdysozoa</taxon>
        <taxon>Nematoda</taxon>
        <taxon>Chromadorea</taxon>
        <taxon>Rhabditida</taxon>
        <taxon>Rhabditina</taxon>
        <taxon>Rhabditomorpha</taxon>
        <taxon>Strongyloidea</taxon>
        <taxon>Strongylidae</taxon>
        <taxon>Oesophagostomum</taxon>
    </lineage>
</organism>
<dbReference type="Proteomes" id="UP000053660">
    <property type="component" value="Unassembled WGS sequence"/>
</dbReference>
<evidence type="ECO:0000313" key="3">
    <source>
        <dbReference type="Proteomes" id="UP000053660"/>
    </source>
</evidence>
<keyword evidence="3" id="KW-1185">Reference proteome</keyword>
<accession>A0A0B1T189</accession>
<evidence type="ECO:0000313" key="2">
    <source>
        <dbReference type="EMBL" id="KHJ89145.1"/>
    </source>
</evidence>
<dbReference type="AlphaFoldDB" id="A0A0B1T189"/>
<sequence length="221" mass="25730">LSSRTTGTTRTTRKTRKNPAEPVHRVFQECQDYHPRPQHASQSLRRHVRNVHADLPAHPVSRVSRESLDLRGSQVCRVQMGLRANQDERDIQDRRVRPAEMVSVDLQAKMRCAIQFHLVIQVHLERLVPKDRLVHRAHRELMANQVILVPKDRQAEMDDQELKESPAYQDRLDHLGEMANGVYARDTALSMEAYSSKMEHVASRCFLRIAHKLFRQLFSCF</sequence>